<dbReference type="InterPro" id="IPR012349">
    <property type="entry name" value="Split_barrel_FMN-bd"/>
</dbReference>
<dbReference type="PANTHER" id="PTHR34071">
    <property type="entry name" value="5-NITROIMIDAZOLE ANTIBIOTICS RESISTANCE PROTEIN, NIMA-FAMILY-RELATED PROTEIN-RELATED"/>
    <property type="match status" value="1"/>
</dbReference>
<dbReference type="Proteomes" id="UP000006034">
    <property type="component" value="Unassembled WGS sequence"/>
</dbReference>
<dbReference type="HOGENOM" id="CLU_067890_1_2_7"/>
<proteinExistence type="predicted"/>
<dbReference type="GeneID" id="78085362"/>
<reference evidence="1 2" key="2">
    <citation type="submission" date="2013-04" db="EMBL/GenBank/DDBJ databases">
        <title>The Genome Sequence of Bilophila wadsworthia 3_1_6.</title>
        <authorList>
            <consortium name="The Broad Institute Genomics Platform"/>
            <person name="Earl A."/>
            <person name="Ward D."/>
            <person name="Feldgarden M."/>
            <person name="Gevers D."/>
            <person name="Sibley C."/>
            <person name="Strauss J."/>
            <person name="Allen-Vercoe E."/>
            <person name="Walker B."/>
            <person name="Young S."/>
            <person name="Zeng Q."/>
            <person name="Gargeya S."/>
            <person name="Fitzgerald M."/>
            <person name="Haas B."/>
            <person name="Abouelleil A."/>
            <person name="Allen A.W."/>
            <person name="Alvarado L."/>
            <person name="Arachchi H.M."/>
            <person name="Berlin A.M."/>
            <person name="Chapman S.B."/>
            <person name="Gainer-Dewar J."/>
            <person name="Goldberg J."/>
            <person name="Griggs A."/>
            <person name="Gujja S."/>
            <person name="Hansen M."/>
            <person name="Howarth C."/>
            <person name="Imamovic A."/>
            <person name="Ireland A."/>
            <person name="Larimer J."/>
            <person name="McCowan C."/>
            <person name="Murphy C."/>
            <person name="Pearson M."/>
            <person name="Poon T.W."/>
            <person name="Priest M."/>
            <person name="Roberts A."/>
            <person name="Saif S."/>
            <person name="Shea T."/>
            <person name="Sisk P."/>
            <person name="Sykes S."/>
            <person name="Wortman J."/>
            <person name="Nusbaum C."/>
            <person name="Birren B."/>
        </authorList>
    </citation>
    <scope>NUCLEOTIDE SEQUENCE [LARGE SCALE GENOMIC DNA]</scope>
    <source>
        <strain evidence="1 2">3_1_6</strain>
    </source>
</reference>
<dbReference type="PANTHER" id="PTHR34071:SF2">
    <property type="entry name" value="FLAVIN-NUCLEOTIDE-BINDING PROTEIN"/>
    <property type="match status" value="1"/>
</dbReference>
<dbReference type="AlphaFoldDB" id="E5Y7Q5"/>
<reference evidence="1 2" key="1">
    <citation type="submission" date="2010-10" db="EMBL/GenBank/DDBJ databases">
        <authorList>
            <consortium name="The Broad Institute Genome Sequencing Platform"/>
            <person name="Ward D."/>
            <person name="Earl A."/>
            <person name="Feldgarden M."/>
            <person name="Young S.K."/>
            <person name="Gargeya S."/>
            <person name="Zeng Q."/>
            <person name="Alvarado L."/>
            <person name="Berlin A."/>
            <person name="Bochicchio J."/>
            <person name="Chapman S.B."/>
            <person name="Chen Z."/>
            <person name="Freedman E."/>
            <person name="Gellesch M."/>
            <person name="Goldberg J."/>
            <person name="Griggs A."/>
            <person name="Gujja S."/>
            <person name="Heilman E."/>
            <person name="Heiman D."/>
            <person name="Howarth C."/>
            <person name="Mehta T."/>
            <person name="Neiman D."/>
            <person name="Pearson M."/>
            <person name="Roberts A."/>
            <person name="Saif S."/>
            <person name="Shea T."/>
            <person name="Shenoy N."/>
            <person name="Sisk P."/>
            <person name="Stolte C."/>
            <person name="Sykes S."/>
            <person name="White J."/>
            <person name="Yandava C."/>
            <person name="Allen-Vercoe E."/>
            <person name="Sibley C."/>
            <person name="Ambrose C.E."/>
            <person name="Strauss J."/>
            <person name="Daigneault M."/>
            <person name="Haas B."/>
            <person name="Nusbaum C."/>
            <person name="Birren B."/>
        </authorList>
    </citation>
    <scope>NUCLEOTIDE SEQUENCE [LARGE SCALE GENOMIC DNA]</scope>
    <source>
        <strain evidence="1 2">3_1_6</strain>
    </source>
</reference>
<sequence>MGMKDRFRADRDFIDGVLNDADDMVVALNDGDGAPYAFPVNFVLLGDALYIHTAFTGKKMDLIRKNPRVGFSAYADVRIIREKATTTFRSVCGTGTAIIVEDKEEKRTALDAITVRYKSLCPRPAPDSMINRVAIIRIDIDSLMGKYAPGEEEALKA</sequence>
<dbReference type="RefSeq" id="WP_005028032.1">
    <property type="nucleotide sequence ID" value="NZ_KE150238.1"/>
</dbReference>
<comment type="caution">
    <text evidence="1">The sequence shown here is derived from an EMBL/GenBank/DDBJ whole genome shotgun (WGS) entry which is preliminary data.</text>
</comment>
<dbReference type="STRING" id="563192.HMPREF0179_02220"/>
<evidence type="ECO:0008006" key="3">
    <source>
        <dbReference type="Google" id="ProtNLM"/>
    </source>
</evidence>
<organism evidence="1 2">
    <name type="scientific">Bilophila wadsworthia (strain 3_1_6)</name>
    <dbReference type="NCBI Taxonomy" id="563192"/>
    <lineage>
        <taxon>Bacteria</taxon>
        <taxon>Pseudomonadati</taxon>
        <taxon>Thermodesulfobacteriota</taxon>
        <taxon>Desulfovibrionia</taxon>
        <taxon>Desulfovibrionales</taxon>
        <taxon>Desulfovibrionaceae</taxon>
        <taxon>Bilophila</taxon>
    </lineage>
</organism>
<protein>
    <recommendedName>
        <fullName evidence="3">Pyridoxamine 5'-phosphate oxidase putative domain-containing protein</fullName>
    </recommendedName>
</protein>
<dbReference type="Pfam" id="PF12900">
    <property type="entry name" value="Pyridox_ox_2"/>
    <property type="match status" value="1"/>
</dbReference>
<evidence type="ECO:0000313" key="2">
    <source>
        <dbReference type="Proteomes" id="UP000006034"/>
    </source>
</evidence>
<dbReference type="OrthoDB" id="9794935at2"/>
<dbReference type="SUPFAM" id="SSF50475">
    <property type="entry name" value="FMN-binding split barrel"/>
    <property type="match status" value="1"/>
</dbReference>
<gene>
    <name evidence="1" type="ORF">HMPREF0179_02220</name>
</gene>
<evidence type="ECO:0000313" key="1">
    <source>
        <dbReference type="EMBL" id="EFV44014.1"/>
    </source>
</evidence>
<dbReference type="eggNOG" id="COG3467">
    <property type="taxonomic scope" value="Bacteria"/>
</dbReference>
<dbReference type="EMBL" id="ADCP02000001">
    <property type="protein sequence ID" value="EFV44014.1"/>
    <property type="molecule type" value="Genomic_DNA"/>
</dbReference>
<accession>E5Y7Q5</accession>
<keyword evidence="2" id="KW-1185">Reference proteome</keyword>
<name>E5Y7Q5_BILW3</name>
<dbReference type="Gene3D" id="2.30.110.10">
    <property type="entry name" value="Electron Transport, Fmn-binding Protein, Chain A"/>
    <property type="match status" value="1"/>
</dbReference>
<dbReference type="InterPro" id="IPR024747">
    <property type="entry name" value="Pyridox_Oxase-rel"/>
</dbReference>